<protein>
    <recommendedName>
        <fullName evidence="1">DUF306 domain-containing protein</fullName>
    </recommendedName>
</protein>
<name>A0A9W6H902_9MICO</name>
<gene>
    <name evidence="2" type="ORF">GCM10017584_15110</name>
</gene>
<dbReference type="InterPro" id="IPR038670">
    <property type="entry name" value="HslJ-like_sf"/>
</dbReference>
<dbReference type="Pfam" id="PF03724">
    <property type="entry name" value="META"/>
    <property type="match status" value="1"/>
</dbReference>
<dbReference type="AlphaFoldDB" id="A0A9W6H902"/>
<evidence type="ECO:0000313" key="3">
    <source>
        <dbReference type="Proteomes" id="UP001142372"/>
    </source>
</evidence>
<dbReference type="Gene3D" id="2.40.128.270">
    <property type="match status" value="1"/>
</dbReference>
<reference evidence="2" key="2">
    <citation type="submission" date="2023-01" db="EMBL/GenBank/DDBJ databases">
        <authorList>
            <person name="Sun Q."/>
            <person name="Evtushenko L."/>
        </authorList>
    </citation>
    <scope>NUCLEOTIDE SEQUENCE</scope>
    <source>
        <strain evidence="2">VKM Ac-1401</strain>
    </source>
</reference>
<reference evidence="2" key="1">
    <citation type="journal article" date="2014" name="Int. J. Syst. Evol. Microbiol.">
        <title>Complete genome sequence of Corynebacterium casei LMG S-19264T (=DSM 44701T), isolated from a smear-ripened cheese.</title>
        <authorList>
            <consortium name="US DOE Joint Genome Institute (JGI-PGF)"/>
            <person name="Walter F."/>
            <person name="Albersmeier A."/>
            <person name="Kalinowski J."/>
            <person name="Ruckert C."/>
        </authorList>
    </citation>
    <scope>NUCLEOTIDE SEQUENCE</scope>
    <source>
        <strain evidence="2">VKM Ac-1401</strain>
    </source>
</reference>
<evidence type="ECO:0000313" key="2">
    <source>
        <dbReference type="EMBL" id="GLJ75937.1"/>
    </source>
</evidence>
<dbReference type="InterPro" id="IPR005184">
    <property type="entry name" value="DUF306_Meta_HslJ"/>
</dbReference>
<proteinExistence type="predicted"/>
<evidence type="ECO:0000259" key="1">
    <source>
        <dbReference type="Pfam" id="PF03724"/>
    </source>
</evidence>
<sequence length="75" mass="7895">MFTDDGTLSGNDGCNHFSGSWKQAADGFEIGAVVSTLMACPDVDAWLATMTAVTVDGDTLHVFKDGTEIGTLPRQ</sequence>
<keyword evidence="3" id="KW-1185">Reference proteome</keyword>
<organism evidence="2 3">
    <name type="scientific">Leifsonia poae</name>
    <dbReference type="NCBI Taxonomy" id="110933"/>
    <lineage>
        <taxon>Bacteria</taxon>
        <taxon>Bacillati</taxon>
        <taxon>Actinomycetota</taxon>
        <taxon>Actinomycetes</taxon>
        <taxon>Micrococcales</taxon>
        <taxon>Microbacteriaceae</taxon>
        <taxon>Leifsonia</taxon>
    </lineage>
</organism>
<dbReference type="Proteomes" id="UP001142372">
    <property type="component" value="Unassembled WGS sequence"/>
</dbReference>
<feature type="domain" description="DUF306" evidence="1">
    <location>
        <begin position="2"/>
        <end position="56"/>
    </location>
</feature>
<dbReference type="EMBL" id="BSEN01000006">
    <property type="protein sequence ID" value="GLJ75937.1"/>
    <property type="molecule type" value="Genomic_DNA"/>
</dbReference>
<accession>A0A9W6H902</accession>
<comment type="caution">
    <text evidence="2">The sequence shown here is derived from an EMBL/GenBank/DDBJ whole genome shotgun (WGS) entry which is preliminary data.</text>
</comment>